<organism evidence="1 2">
    <name type="scientific">Candidatus Caccopulliclostridium gallistercoris</name>
    <dbReference type="NCBI Taxonomy" id="2840719"/>
    <lineage>
        <taxon>Bacteria</taxon>
        <taxon>Bacillati</taxon>
        <taxon>Bacillota</taxon>
        <taxon>Clostridia</taxon>
        <taxon>Candidatus Caccopulliclostridium</taxon>
    </lineage>
</organism>
<gene>
    <name evidence="1" type="ORF">IAA62_02500</name>
</gene>
<reference evidence="1" key="2">
    <citation type="journal article" date="2021" name="PeerJ">
        <title>Extensive microbial diversity within the chicken gut microbiome revealed by metagenomics and culture.</title>
        <authorList>
            <person name="Gilroy R."/>
            <person name="Ravi A."/>
            <person name="Getino M."/>
            <person name="Pursley I."/>
            <person name="Horton D.L."/>
            <person name="Alikhan N.F."/>
            <person name="Baker D."/>
            <person name="Gharbi K."/>
            <person name="Hall N."/>
            <person name="Watson M."/>
            <person name="Adriaenssens E.M."/>
            <person name="Foster-Nyarko E."/>
            <person name="Jarju S."/>
            <person name="Secka A."/>
            <person name="Antonio M."/>
            <person name="Oren A."/>
            <person name="Chaudhuri R.R."/>
            <person name="La Ragione R."/>
            <person name="Hildebrand F."/>
            <person name="Pallen M.J."/>
        </authorList>
    </citation>
    <scope>NUCLEOTIDE SEQUENCE</scope>
    <source>
        <strain evidence="1">CHK186-9395</strain>
    </source>
</reference>
<accession>A0A9D1SYY9</accession>
<dbReference type="Proteomes" id="UP000886861">
    <property type="component" value="Unassembled WGS sequence"/>
</dbReference>
<reference evidence="1" key="1">
    <citation type="submission" date="2020-10" db="EMBL/GenBank/DDBJ databases">
        <authorList>
            <person name="Gilroy R."/>
        </authorList>
    </citation>
    <scope>NUCLEOTIDE SEQUENCE</scope>
    <source>
        <strain evidence="1">CHK186-9395</strain>
    </source>
</reference>
<name>A0A9D1SYY9_9FIRM</name>
<evidence type="ECO:0000313" key="1">
    <source>
        <dbReference type="EMBL" id="HIV01407.1"/>
    </source>
</evidence>
<protein>
    <submittedName>
        <fullName evidence="1">Uncharacterized protein</fullName>
    </submittedName>
</protein>
<sequence length="63" mass="7292">MTKVGLRYLKSPAHSQPSFRPKESEAKLKLKLMLDEKLLKAKSYYEAEKSQPLTPNFCSSYRV</sequence>
<proteinExistence type="predicted"/>
<evidence type="ECO:0000313" key="2">
    <source>
        <dbReference type="Proteomes" id="UP000886861"/>
    </source>
</evidence>
<dbReference type="EMBL" id="DVOJ01000008">
    <property type="protein sequence ID" value="HIV01407.1"/>
    <property type="molecule type" value="Genomic_DNA"/>
</dbReference>
<comment type="caution">
    <text evidence="1">The sequence shown here is derived from an EMBL/GenBank/DDBJ whole genome shotgun (WGS) entry which is preliminary data.</text>
</comment>
<dbReference type="AlphaFoldDB" id="A0A9D1SYY9"/>